<keyword evidence="8" id="KW-1133">Transmembrane helix</keyword>
<evidence type="ECO:0000256" key="8">
    <source>
        <dbReference type="SAM" id="Phobius"/>
    </source>
</evidence>
<dbReference type="PROSITE" id="PS50011">
    <property type="entry name" value="PROTEIN_KINASE_DOM"/>
    <property type="match status" value="1"/>
</dbReference>
<dbReference type="PANTHER" id="PTHR43289:SF6">
    <property type="entry name" value="SERINE_THREONINE-PROTEIN KINASE NEKL-3"/>
    <property type="match status" value="1"/>
</dbReference>
<dbReference type="GO" id="GO:0055085">
    <property type="term" value="P:transmembrane transport"/>
    <property type="evidence" value="ECO:0007669"/>
    <property type="project" value="InterPro"/>
</dbReference>
<sequence length="635" mass="68393">MFCTRCGTSVSQESKFCPSCGLDLSTVTPLATGQAPVEQSEEDIVREALKDEYEIIQELGRGGMAIVFRAREKQLDREVAVKVLPFSLAFDAEFVERFQREARTSAKLEHASIIPIYRVGRSGRVIYFVMKFLRGSSLSELLAQRGALPLDELKKMLKETAGALGYAHRNGIVHRDIKPDNIMFDESGHAVVTDFGIAKAGTGTRLTGTGMAIGTPHYMSPEQARAQKLDGRSDIYSLGVVAYQSLVGTVPFDGEDAFSIGYKHITEPLPVPPLKSAEHRRVFEVIEKMMAKAPEDRFQAAEEVMVALDGKPVVIATQPTLAMSAAETAVLPQGAVARRMATQASTPTTPMPRTEPRLVPVKRKRSGVLVGTFFMLVLLGGGGGGAYYYFGVLGNQAPGFLQGVFPPKPQQAAPVPVPDSVALAAQRADSLARDSAAAAQRAAAELPNTGTLTLEGIPTRGRLTVDGEPKEGPKLTLDAGSRRIEITAPGYEKVTLTVAIARGRDTTIAVTMRRPAAQPAGGGPAVEERPEDVCANPGPAYNRNDACYDAPPRATVAPLVPLDERIQGEPTPVTLWIKVSEDGRGLSFQIITHSNDPLFDRTAAGFAMSILYNPAQKDGKPVEGWVRMRLVPQPR</sequence>
<dbReference type="InterPro" id="IPR017441">
    <property type="entry name" value="Protein_kinase_ATP_BS"/>
</dbReference>
<dbReference type="CDD" id="cd14014">
    <property type="entry name" value="STKc_PknB_like"/>
    <property type="match status" value="1"/>
</dbReference>
<feature type="domain" description="Protein kinase" evidence="9">
    <location>
        <begin position="53"/>
        <end position="314"/>
    </location>
</feature>
<dbReference type="InterPro" id="IPR008271">
    <property type="entry name" value="Ser/Thr_kinase_AS"/>
</dbReference>
<evidence type="ECO:0000256" key="7">
    <source>
        <dbReference type="PROSITE-ProRule" id="PRU10141"/>
    </source>
</evidence>
<keyword evidence="8" id="KW-0472">Membrane</keyword>
<accession>A0A0H4TDN3</accession>
<keyword evidence="3 10" id="KW-0808">Transferase</keyword>
<dbReference type="Gene3D" id="3.30.1150.10">
    <property type="match status" value="1"/>
</dbReference>
<dbReference type="InterPro" id="IPR037682">
    <property type="entry name" value="TonB_C"/>
</dbReference>
<dbReference type="InterPro" id="IPR011009">
    <property type="entry name" value="Kinase-like_dom_sf"/>
</dbReference>
<dbReference type="SUPFAM" id="SSF74653">
    <property type="entry name" value="TolA/TonB C-terminal domain"/>
    <property type="match status" value="1"/>
</dbReference>
<evidence type="ECO:0000259" key="9">
    <source>
        <dbReference type="PROSITE" id="PS50011"/>
    </source>
</evidence>
<evidence type="ECO:0000256" key="2">
    <source>
        <dbReference type="ARBA" id="ARBA00022527"/>
    </source>
</evidence>
<dbReference type="PROSITE" id="PS00108">
    <property type="entry name" value="PROTEIN_KINASE_ST"/>
    <property type="match status" value="1"/>
</dbReference>
<feature type="binding site" evidence="7">
    <location>
        <position position="82"/>
    </location>
    <ligand>
        <name>ATP</name>
        <dbReference type="ChEBI" id="CHEBI:30616"/>
    </ligand>
</feature>
<keyword evidence="8" id="KW-0812">Transmembrane</keyword>
<dbReference type="Pfam" id="PF00069">
    <property type="entry name" value="Pkinase"/>
    <property type="match status" value="1"/>
</dbReference>
<evidence type="ECO:0000256" key="5">
    <source>
        <dbReference type="ARBA" id="ARBA00022777"/>
    </source>
</evidence>
<name>A0A0H4TDN3_9BACT</name>
<dbReference type="Pfam" id="PF13240">
    <property type="entry name" value="Zn_Ribbon_1"/>
    <property type="match status" value="1"/>
</dbReference>
<evidence type="ECO:0000313" key="10">
    <source>
        <dbReference type="EMBL" id="AKQ04662.1"/>
    </source>
</evidence>
<evidence type="ECO:0000256" key="1">
    <source>
        <dbReference type="ARBA" id="ARBA00012513"/>
    </source>
</evidence>
<keyword evidence="4 7" id="KW-0547">Nucleotide-binding</keyword>
<dbReference type="Gene3D" id="3.30.200.20">
    <property type="entry name" value="Phosphorylase Kinase, domain 1"/>
    <property type="match status" value="1"/>
</dbReference>
<dbReference type="EC" id="2.7.11.1" evidence="1"/>
<organism evidence="10">
    <name type="scientific">uncultured Gemmatimonadetes bacterium Rifle_16ft_4_minimus_7</name>
    <dbReference type="NCBI Taxonomy" id="1665098"/>
    <lineage>
        <taxon>Bacteria</taxon>
        <taxon>Pseudomonadati</taxon>
        <taxon>Gemmatimonadota</taxon>
        <taxon>environmental samples</taxon>
    </lineage>
</organism>
<keyword evidence="6 7" id="KW-0067">ATP-binding</keyword>
<dbReference type="SMART" id="SM00220">
    <property type="entry name" value="S_TKc"/>
    <property type="match status" value="1"/>
</dbReference>
<dbReference type="EMBL" id="KT007046">
    <property type="protein sequence ID" value="AKQ04662.1"/>
    <property type="molecule type" value="Genomic_DNA"/>
</dbReference>
<proteinExistence type="predicted"/>
<dbReference type="FunFam" id="1.10.510.10:FF:000021">
    <property type="entry name" value="Serine/threonine protein kinase"/>
    <property type="match status" value="1"/>
</dbReference>
<reference evidence="10" key="1">
    <citation type="journal article" date="2015" name="ISME J.">
        <title>Aquifer environment selects for microbial species cohorts in sediment and groundwater.</title>
        <authorList>
            <person name="Hug L.A."/>
            <person name="Thomas B.C."/>
            <person name="Brown C.T."/>
            <person name="Frischkorn K.R."/>
            <person name="Williams K.H."/>
            <person name="Tringe S.G."/>
            <person name="Banfield J.F."/>
        </authorList>
    </citation>
    <scope>NUCLEOTIDE SEQUENCE</scope>
</reference>
<dbReference type="InterPro" id="IPR000719">
    <property type="entry name" value="Prot_kinase_dom"/>
</dbReference>
<dbReference type="InterPro" id="IPR026870">
    <property type="entry name" value="Zinc_ribbon_dom"/>
</dbReference>
<keyword evidence="2 10" id="KW-0723">Serine/threonine-protein kinase</keyword>
<evidence type="ECO:0000256" key="6">
    <source>
        <dbReference type="ARBA" id="ARBA00022840"/>
    </source>
</evidence>
<evidence type="ECO:0000256" key="4">
    <source>
        <dbReference type="ARBA" id="ARBA00022741"/>
    </source>
</evidence>
<dbReference type="GO" id="GO:0004674">
    <property type="term" value="F:protein serine/threonine kinase activity"/>
    <property type="evidence" value="ECO:0007669"/>
    <property type="project" value="UniProtKB-KW"/>
</dbReference>
<dbReference type="GO" id="GO:0005524">
    <property type="term" value="F:ATP binding"/>
    <property type="evidence" value="ECO:0007669"/>
    <property type="project" value="UniProtKB-UniRule"/>
</dbReference>
<dbReference type="AlphaFoldDB" id="A0A0H4TDN3"/>
<dbReference type="Pfam" id="PF03544">
    <property type="entry name" value="TonB_C"/>
    <property type="match status" value="1"/>
</dbReference>
<evidence type="ECO:0000256" key="3">
    <source>
        <dbReference type="ARBA" id="ARBA00022679"/>
    </source>
</evidence>
<feature type="transmembrane region" description="Helical" evidence="8">
    <location>
        <begin position="367"/>
        <end position="390"/>
    </location>
</feature>
<protein>
    <recommendedName>
        <fullName evidence="1">non-specific serine/threonine protein kinase</fullName>
        <ecNumber evidence="1">2.7.11.1</ecNumber>
    </recommendedName>
</protein>
<dbReference type="PROSITE" id="PS00107">
    <property type="entry name" value="PROTEIN_KINASE_ATP"/>
    <property type="match status" value="1"/>
</dbReference>
<keyword evidence="5 10" id="KW-0418">Kinase</keyword>
<dbReference type="Gene3D" id="1.10.510.10">
    <property type="entry name" value="Transferase(Phosphotransferase) domain 1"/>
    <property type="match status" value="1"/>
</dbReference>
<dbReference type="PANTHER" id="PTHR43289">
    <property type="entry name" value="MITOGEN-ACTIVATED PROTEIN KINASE KINASE KINASE 20-RELATED"/>
    <property type="match status" value="1"/>
</dbReference>
<dbReference type="SUPFAM" id="SSF56112">
    <property type="entry name" value="Protein kinase-like (PK-like)"/>
    <property type="match status" value="1"/>
</dbReference>